<keyword evidence="2" id="KW-0472">Membrane</keyword>
<keyword evidence="4" id="KW-1185">Reference proteome</keyword>
<dbReference type="EMBL" id="JBHSNZ010000030">
    <property type="protein sequence ID" value="MFC5812070.1"/>
    <property type="molecule type" value="Genomic_DNA"/>
</dbReference>
<name>A0ABW1BG55_9ACTN</name>
<dbReference type="Proteomes" id="UP001596112">
    <property type="component" value="Unassembled WGS sequence"/>
</dbReference>
<protein>
    <submittedName>
        <fullName evidence="3">Uncharacterized protein</fullName>
    </submittedName>
</protein>
<keyword evidence="2" id="KW-1133">Transmembrane helix</keyword>
<gene>
    <name evidence="3" type="ORF">ACFQGO_31945</name>
</gene>
<evidence type="ECO:0000256" key="2">
    <source>
        <dbReference type="SAM" id="Phobius"/>
    </source>
</evidence>
<feature type="compositionally biased region" description="Low complexity" evidence="1">
    <location>
        <begin position="102"/>
        <end position="117"/>
    </location>
</feature>
<organism evidence="3 4">
    <name type="scientific">Streptomyces heilongjiangensis</name>
    <dbReference type="NCBI Taxonomy" id="945052"/>
    <lineage>
        <taxon>Bacteria</taxon>
        <taxon>Bacillati</taxon>
        <taxon>Actinomycetota</taxon>
        <taxon>Actinomycetes</taxon>
        <taxon>Kitasatosporales</taxon>
        <taxon>Streptomycetaceae</taxon>
        <taxon>Streptomyces</taxon>
    </lineage>
</organism>
<feature type="transmembrane region" description="Helical" evidence="2">
    <location>
        <begin position="187"/>
        <end position="209"/>
    </location>
</feature>
<comment type="caution">
    <text evidence="3">The sequence shown here is derived from an EMBL/GenBank/DDBJ whole genome shotgun (WGS) entry which is preliminary data.</text>
</comment>
<evidence type="ECO:0000313" key="4">
    <source>
        <dbReference type="Proteomes" id="UP001596112"/>
    </source>
</evidence>
<evidence type="ECO:0000313" key="3">
    <source>
        <dbReference type="EMBL" id="MFC5812070.1"/>
    </source>
</evidence>
<sequence length="225" mass="22932">MTHPVPALGAALVAASGCVWWLPALATVRAGADRPDSLRGRAAACLSGWTTVAGVAVLLLVADPWWAPGALAVVGAATTAGLRIRAAVRRGSEARETRRARAALATRPTRSAVSTQPIQPPQPTQQPHSAHPVDVGHVDRVDSSPWLTARARMHRARNRFVTVLGVGLGVAVASALLPLAARPGHGGAGPGAAVAVPVLLTALFLAVAVGRARGARRSPGSPPGR</sequence>
<feature type="transmembrane region" description="Helical" evidence="2">
    <location>
        <begin position="6"/>
        <end position="28"/>
    </location>
</feature>
<reference evidence="4" key="1">
    <citation type="journal article" date="2019" name="Int. J. Syst. Evol. Microbiol.">
        <title>The Global Catalogue of Microorganisms (GCM) 10K type strain sequencing project: providing services to taxonomists for standard genome sequencing and annotation.</title>
        <authorList>
            <consortium name="The Broad Institute Genomics Platform"/>
            <consortium name="The Broad Institute Genome Sequencing Center for Infectious Disease"/>
            <person name="Wu L."/>
            <person name="Ma J."/>
        </authorList>
    </citation>
    <scope>NUCLEOTIDE SEQUENCE [LARGE SCALE GENOMIC DNA]</scope>
    <source>
        <strain evidence="4">JCM 9918</strain>
    </source>
</reference>
<evidence type="ECO:0000256" key="1">
    <source>
        <dbReference type="SAM" id="MobiDB-lite"/>
    </source>
</evidence>
<feature type="transmembrane region" description="Helical" evidence="2">
    <location>
        <begin position="40"/>
        <end position="59"/>
    </location>
</feature>
<proteinExistence type="predicted"/>
<keyword evidence="2" id="KW-0812">Transmembrane</keyword>
<dbReference type="RefSeq" id="WP_380969102.1">
    <property type="nucleotide sequence ID" value="NZ_JBHSNZ010000030.1"/>
</dbReference>
<feature type="transmembrane region" description="Helical" evidence="2">
    <location>
        <begin position="65"/>
        <end position="84"/>
    </location>
</feature>
<feature type="transmembrane region" description="Helical" evidence="2">
    <location>
        <begin position="160"/>
        <end position="181"/>
    </location>
</feature>
<accession>A0ABW1BG55</accession>
<feature type="region of interest" description="Disordered" evidence="1">
    <location>
        <begin position="93"/>
        <end position="138"/>
    </location>
</feature>